<dbReference type="AlphaFoldDB" id="A0A499UDP2"/>
<feature type="region of interest" description="Disordered" evidence="1">
    <location>
        <begin position="71"/>
        <end position="92"/>
    </location>
</feature>
<evidence type="ECO:0008006" key="4">
    <source>
        <dbReference type="Google" id="ProtNLM"/>
    </source>
</evidence>
<gene>
    <name evidence="2" type="ORF">SSPO_000760</name>
</gene>
<dbReference type="InterPro" id="IPR011518">
    <property type="entry name" value="Transposase_36"/>
</dbReference>
<sequence>MDCCGSEEDLAVLDVKFAALLPHLDERQRRLYLASEAEALGHGGIVAVARLAEVSESTIARGCIELAGGTEPLGRVRRPGGGRRSAAERDPGLRPALDALIEPREVGDPVPPLRWTTASLRDLARELSDAGHPVSAPVVGGLLREMGFSLQGMAKTRAGSQSPDRDAQFRHINAAAELLSARGLPVVSVDAKQKEPIGEFARPGRTYRPKGDPITAPDHDFTGPDIPIAIPYGVYPLGRATGWVNVGTNRNTAAFAVSPCAAGGTTRARRTTPALAGCWSQRTPAERTPPTPTCSRWTSPPSPTSLACPSPSPTSRPGHRSGTRSNIACSLASPTACAAAPDQLRSTDPDDLVDPDSHRTDRQGRAEREHLPHRPQTHPGRPQSDHGARHPRRVPWRVELHLHPARPRTSCPVHTRASTAADPGRGDFLLTHPILTGLTRQEFDQLVLQLEPCRQILAEAQRRSEGRDRRGRDPGFGILDHHHRVLVTLLRSRNTVTLTLMGKILGHDRNTLSYQAMTSRPLLAFAGTDLTPHTHPTDASTTHTRSPAKVITDHDNEIKSGSS</sequence>
<organism evidence="2 3">
    <name type="scientific">Streptomyces antimycoticus</name>
    <dbReference type="NCBI Taxonomy" id="68175"/>
    <lineage>
        <taxon>Bacteria</taxon>
        <taxon>Bacillati</taxon>
        <taxon>Actinomycetota</taxon>
        <taxon>Actinomycetes</taxon>
        <taxon>Kitasatosporales</taxon>
        <taxon>Streptomycetaceae</taxon>
        <taxon>Streptomyces</taxon>
        <taxon>Streptomyces violaceusniger group</taxon>
    </lineage>
</organism>
<feature type="compositionally biased region" description="Low complexity" evidence="1">
    <location>
        <begin position="263"/>
        <end position="286"/>
    </location>
</feature>
<feature type="region of interest" description="Disordered" evidence="1">
    <location>
        <begin position="340"/>
        <end position="390"/>
    </location>
</feature>
<feature type="compositionally biased region" description="Basic and acidic residues" evidence="1">
    <location>
        <begin position="551"/>
        <end position="563"/>
    </location>
</feature>
<name>A0A499UDP2_9ACTN</name>
<dbReference type="Pfam" id="PF07592">
    <property type="entry name" value="DDE_Tnp_ISAZ013"/>
    <property type="match status" value="1"/>
</dbReference>
<evidence type="ECO:0000313" key="2">
    <source>
        <dbReference type="EMBL" id="BBJ37358.1"/>
    </source>
</evidence>
<evidence type="ECO:0000256" key="1">
    <source>
        <dbReference type="SAM" id="MobiDB-lite"/>
    </source>
</evidence>
<feature type="region of interest" description="Disordered" evidence="1">
    <location>
        <begin position="528"/>
        <end position="563"/>
    </location>
</feature>
<feature type="compositionally biased region" description="Basic and acidic residues" evidence="1">
    <location>
        <begin position="355"/>
        <end position="372"/>
    </location>
</feature>
<feature type="region of interest" description="Disordered" evidence="1">
    <location>
        <begin position="263"/>
        <end position="326"/>
    </location>
</feature>
<dbReference type="NCBIfam" id="NF033519">
    <property type="entry name" value="transpos_ISAzo13"/>
    <property type="match status" value="1"/>
</dbReference>
<evidence type="ECO:0000313" key="3">
    <source>
        <dbReference type="Proteomes" id="UP000463951"/>
    </source>
</evidence>
<protein>
    <recommendedName>
        <fullName evidence="4">Transposase</fullName>
    </recommendedName>
</protein>
<accession>A0A499UDP2</accession>
<dbReference type="EMBL" id="AP019620">
    <property type="protein sequence ID" value="BBJ37358.1"/>
    <property type="molecule type" value="Genomic_DNA"/>
</dbReference>
<reference evidence="2 3" key="1">
    <citation type="journal article" date="2020" name="Int. J. Syst. Evol. Microbiol.">
        <title>Reclassification of Streptomyces castelarensis and Streptomyces sporoclivatus as later heterotypic synonyms of Streptomyces antimycoticus.</title>
        <authorList>
            <person name="Komaki H."/>
            <person name="Tamura T."/>
        </authorList>
    </citation>
    <scope>NUCLEOTIDE SEQUENCE [LARGE SCALE GENOMIC DNA]</scope>
    <source>
        <strain evidence="2 3">NBRC 100767</strain>
    </source>
</reference>
<dbReference type="Proteomes" id="UP000463951">
    <property type="component" value="Chromosome"/>
</dbReference>
<feature type="compositionally biased region" description="Polar residues" evidence="1">
    <location>
        <begin position="294"/>
        <end position="307"/>
    </location>
</feature>
<proteinExistence type="predicted"/>